<accession>A0AAV7QQD4</accession>
<feature type="region of interest" description="Disordered" evidence="1">
    <location>
        <begin position="56"/>
        <end position="129"/>
    </location>
</feature>
<reference evidence="2" key="1">
    <citation type="journal article" date="2022" name="bioRxiv">
        <title>Sequencing and chromosome-scale assembly of the giantPleurodeles waltlgenome.</title>
        <authorList>
            <person name="Brown T."/>
            <person name="Elewa A."/>
            <person name="Iarovenko S."/>
            <person name="Subramanian E."/>
            <person name="Araus A.J."/>
            <person name="Petzold A."/>
            <person name="Susuki M."/>
            <person name="Suzuki K.-i.T."/>
            <person name="Hayashi T."/>
            <person name="Toyoda A."/>
            <person name="Oliveira C."/>
            <person name="Osipova E."/>
            <person name="Leigh N.D."/>
            <person name="Simon A."/>
            <person name="Yun M.H."/>
        </authorList>
    </citation>
    <scope>NUCLEOTIDE SEQUENCE</scope>
    <source>
        <strain evidence="2">20211129_DDA</strain>
        <tissue evidence="2">Liver</tissue>
    </source>
</reference>
<proteinExistence type="predicted"/>
<feature type="compositionally biased region" description="Basic residues" evidence="1">
    <location>
        <begin position="82"/>
        <end position="122"/>
    </location>
</feature>
<gene>
    <name evidence="2" type="ORF">NDU88_007643</name>
</gene>
<comment type="caution">
    <text evidence="2">The sequence shown here is derived from an EMBL/GenBank/DDBJ whole genome shotgun (WGS) entry which is preliminary data.</text>
</comment>
<dbReference type="Proteomes" id="UP001066276">
    <property type="component" value="Chromosome 6"/>
</dbReference>
<dbReference type="EMBL" id="JANPWB010000010">
    <property type="protein sequence ID" value="KAJ1141310.1"/>
    <property type="molecule type" value="Genomic_DNA"/>
</dbReference>
<evidence type="ECO:0000256" key="1">
    <source>
        <dbReference type="SAM" id="MobiDB-lite"/>
    </source>
</evidence>
<dbReference type="AlphaFoldDB" id="A0AAV7QQD4"/>
<organism evidence="2 3">
    <name type="scientific">Pleurodeles waltl</name>
    <name type="common">Iberian ribbed newt</name>
    <dbReference type="NCBI Taxonomy" id="8319"/>
    <lineage>
        <taxon>Eukaryota</taxon>
        <taxon>Metazoa</taxon>
        <taxon>Chordata</taxon>
        <taxon>Craniata</taxon>
        <taxon>Vertebrata</taxon>
        <taxon>Euteleostomi</taxon>
        <taxon>Amphibia</taxon>
        <taxon>Batrachia</taxon>
        <taxon>Caudata</taxon>
        <taxon>Salamandroidea</taxon>
        <taxon>Salamandridae</taxon>
        <taxon>Pleurodelinae</taxon>
        <taxon>Pleurodeles</taxon>
    </lineage>
</organism>
<protein>
    <submittedName>
        <fullName evidence="2">Uncharacterized protein</fullName>
    </submittedName>
</protein>
<sequence length="129" mass="14224">MAGVLLQDFHFVISDCSRVNNSPTTLPAKAGAEPRSDTLGKTASLETGNLDVRIPVTIPADGRAGKPEEKNTASAGNPDIKVKKKRRTNRRRRGRRRGCRGARSRKGRACRKRRKRGGRRPRPWGEAAV</sequence>
<evidence type="ECO:0000313" key="2">
    <source>
        <dbReference type="EMBL" id="KAJ1141310.1"/>
    </source>
</evidence>
<evidence type="ECO:0000313" key="3">
    <source>
        <dbReference type="Proteomes" id="UP001066276"/>
    </source>
</evidence>
<name>A0AAV7QQD4_PLEWA</name>
<keyword evidence="3" id="KW-1185">Reference proteome</keyword>
<feature type="region of interest" description="Disordered" evidence="1">
    <location>
        <begin position="17"/>
        <end position="44"/>
    </location>
</feature>